<evidence type="ECO:0000313" key="7">
    <source>
        <dbReference type="Proteomes" id="UP000577362"/>
    </source>
</evidence>
<keyword evidence="3 4" id="KW-0472">Membrane</keyword>
<evidence type="ECO:0000313" key="6">
    <source>
        <dbReference type="EMBL" id="MBB4019053.1"/>
    </source>
</evidence>
<feature type="transmembrane region" description="Helical" evidence="4">
    <location>
        <begin position="12"/>
        <end position="32"/>
    </location>
</feature>
<reference evidence="6 7" key="1">
    <citation type="submission" date="2020-08" db="EMBL/GenBank/DDBJ databases">
        <title>Genomic Encyclopedia of Type Strains, Phase IV (KMG-IV): sequencing the most valuable type-strain genomes for metagenomic binning, comparative biology and taxonomic classification.</title>
        <authorList>
            <person name="Goeker M."/>
        </authorList>
    </citation>
    <scope>NUCLEOTIDE SEQUENCE [LARGE SCALE GENOMIC DNA]</scope>
    <source>
        <strain evidence="6 7">DSM 103737</strain>
    </source>
</reference>
<dbReference type="InterPro" id="IPR020846">
    <property type="entry name" value="MFS_dom"/>
</dbReference>
<dbReference type="AlphaFoldDB" id="A0A840C2L0"/>
<keyword evidence="2 4" id="KW-1133">Transmembrane helix</keyword>
<proteinExistence type="predicted"/>
<dbReference type="EMBL" id="JACIEN010000006">
    <property type="protein sequence ID" value="MBB4019053.1"/>
    <property type="molecule type" value="Genomic_DNA"/>
</dbReference>
<name>A0A840C2L0_9HYPH</name>
<evidence type="ECO:0000256" key="1">
    <source>
        <dbReference type="ARBA" id="ARBA00022692"/>
    </source>
</evidence>
<feature type="transmembrane region" description="Helical" evidence="4">
    <location>
        <begin position="351"/>
        <end position="373"/>
    </location>
</feature>
<accession>A0A840C2L0</accession>
<dbReference type="Gene3D" id="1.20.1250.20">
    <property type="entry name" value="MFS general substrate transporter like domains"/>
    <property type="match status" value="1"/>
</dbReference>
<sequence>MPPRSAPFFGRRVVAAAFVLAMFGWGIGFYGPSALLHAVRETRGWSIALVSGAVTVHFLFGAVVVANLPRLYDRFGVPTVTKAGAAALALGILGWALAQTPLQLVAAALVSGAGWVAMGAAAVNAIIAPWFVAKRPAALSMAYNGASIGGVVFSPLLTAAIARIGFAPAALLIAVTMVAVVWLLADRVFSRTPEAMGQAPDGVEQTATRTDRRAAPAIHLVRLRNDRRFASLTAAMALSLFAQAGLIAHLVSLMVMRMSADAAGLMMALATASAIAGRTLVGWLMPPGADRRLVASASLAVQIAGALVLAGGGGTAAVLTGVVLFGLGIGNATSLPPLIAQVEFGADAQRAVALIVAISQATYAFAPLAFGLVRTLTDASGVFLAAAAIEALAAAALMLGRGARRPEGAARASKP</sequence>
<dbReference type="SUPFAM" id="SSF103473">
    <property type="entry name" value="MFS general substrate transporter"/>
    <property type="match status" value="1"/>
</dbReference>
<feature type="transmembrane region" description="Helical" evidence="4">
    <location>
        <begin position="229"/>
        <end position="256"/>
    </location>
</feature>
<comment type="caution">
    <text evidence="6">The sequence shown here is derived from an EMBL/GenBank/DDBJ whole genome shotgun (WGS) entry which is preliminary data.</text>
</comment>
<organism evidence="6 7">
    <name type="scientific">Chelatococcus caeni</name>
    <dbReference type="NCBI Taxonomy" id="1348468"/>
    <lineage>
        <taxon>Bacteria</taxon>
        <taxon>Pseudomonadati</taxon>
        <taxon>Pseudomonadota</taxon>
        <taxon>Alphaproteobacteria</taxon>
        <taxon>Hyphomicrobiales</taxon>
        <taxon>Chelatococcaceae</taxon>
        <taxon>Chelatococcus</taxon>
    </lineage>
</organism>
<feature type="transmembrane region" description="Helical" evidence="4">
    <location>
        <begin position="379"/>
        <end position="399"/>
    </location>
</feature>
<protein>
    <submittedName>
        <fullName evidence="6">Putative MFS family arabinose efflux permease</fullName>
    </submittedName>
</protein>
<evidence type="ECO:0000256" key="3">
    <source>
        <dbReference type="ARBA" id="ARBA00023136"/>
    </source>
</evidence>
<dbReference type="InterPro" id="IPR036259">
    <property type="entry name" value="MFS_trans_sf"/>
</dbReference>
<feature type="transmembrane region" description="Helical" evidence="4">
    <location>
        <begin position="143"/>
        <end position="161"/>
    </location>
</feature>
<keyword evidence="7" id="KW-1185">Reference proteome</keyword>
<feature type="transmembrane region" description="Helical" evidence="4">
    <location>
        <begin position="316"/>
        <end position="339"/>
    </location>
</feature>
<feature type="transmembrane region" description="Helical" evidence="4">
    <location>
        <begin position="167"/>
        <end position="185"/>
    </location>
</feature>
<feature type="transmembrane region" description="Helical" evidence="4">
    <location>
        <begin position="44"/>
        <end position="68"/>
    </location>
</feature>
<keyword evidence="1 4" id="KW-0812">Transmembrane</keyword>
<evidence type="ECO:0000256" key="2">
    <source>
        <dbReference type="ARBA" id="ARBA00022989"/>
    </source>
</evidence>
<dbReference type="PANTHER" id="PTHR11360:SF290">
    <property type="entry name" value="MONOCARBOXYLATE MFS PERMEASE"/>
    <property type="match status" value="1"/>
</dbReference>
<evidence type="ECO:0000259" key="5">
    <source>
        <dbReference type="PROSITE" id="PS50850"/>
    </source>
</evidence>
<feature type="transmembrane region" description="Helical" evidence="4">
    <location>
        <begin position="80"/>
        <end position="98"/>
    </location>
</feature>
<feature type="domain" description="Major facilitator superfamily (MFS) profile" evidence="5">
    <location>
        <begin position="12"/>
        <end position="405"/>
    </location>
</feature>
<dbReference type="InterPro" id="IPR011701">
    <property type="entry name" value="MFS"/>
</dbReference>
<dbReference type="InterPro" id="IPR050327">
    <property type="entry name" value="Proton-linked_MCT"/>
</dbReference>
<dbReference type="Pfam" id="PF07690">
    <property type="entry name" value="MFS_1"/>
    <property type="match status" value="1"/>
</dbReference>
<dbReference type="GO" id="GO:0022857">
    <property type="term" value="F:transmembrane transporter activity"/>
    <property type="evidence" value="ECO:0007669"/>
    <property type="project" value="InterPro"/>
</dbReference>
<dbReference type="PROSITE" id="PS50850">
    <property type="entry name" value="MFS"/>
    <property type="match status" value="1"/>
</dbReference>
<dbReference type="RefSeq" id="WP_183317799.1">
    <property type="nucleotide sequence ID" value="NZ_JACIEN010000006.1"/>
</dbReference>
<dbReference type="PANTHER" id="PTHR11360">
    <property type="entry name" value="MONOCARBOXYLATE TRANSPORTER"/>
    <property type="match status" value="1"/>
</dbReference>
<dbReference type="Proteomes" id="UP000577362">
    <property type="component" value="Unassembled WGS sequence"/>
</dbReference>
<evidence type="ECO:0000256" key="4">
    <source>
        <dbReference type="SAM" id="Phobius"/>
    </source>
</evidence>
<gene>
    <name evidence="6" type="ORF">GGR16_004100</name>
</gene>
<feature type="transmembrane region" description="Helical" evidence="4">
    <location>
        <begin position="262"/>
        <end position="281"/>
    </location>
</feature>
<feature type="transmembrane region" description="Helical" evidence="4">
    <location>
        <begin position="104"/>
        <end position="131"/>
    </location>
</feature>